<feature type="transmembrane region" description="Helical" evidence="1">
    <location>
        <begin position="561"/>
        <end position="578"/>
    </location>
</feature>
<dbReference type="AlphaFoldDB" id="A0A376B848"/>
<reference evidence="3" key="1">
    <citation type="submission" date="2018-06" db="EMBL/GenBank/DDBJ databases">
        <authorList>
            <person name="Guldener U."/>
        </authorList>
    </citation>
    <scope>NUCLEOTIDE SEQUENCE [LARGE SCALE GENOMIC DNA]</scope>
    <source>
        <strain evidence="3">UTAD17</strain>
    </source>
</reference>
<organism evidence="2 3">
    <name type="scientific">Saccharomycodes ludwigii</name>
    <dbReference type="NCBI Taxonomy" id="36035"/>
    <lineage>
        <taxon>Eukaryota</taxon>
        <taxon>Fungi</taxon>
        <taxon>Dikarya</taxon>
        <taxon>Ascomycota</taxon>
        <taxon>Saccharomycotina</taxon>
        <taxon>Saccharomycetes</taxon>
        <taxon>Saccharomycodales</taxon>
        <taxon>Saccharomycodaceae</taxon>
        <taxon>Saccharomycodes</taxon>
    </lineage>
</organism>
<dbReference type="VEuPathDB" id="FungiDB:SCODWIG_02445"/>
<evidence type="ECO:0000313" key="3">
    <source>
        <dbReference type="Proteomes" id="UP000262825"/>
    </source>
</evidence>
<proteinExistence type="predicted"/>
<accession>A0A376B848</accession>
<sequence length="727" mass="84327">MATARVPPPTGFIGFLRYAVIIFGIINIVIQIKKITLPNKDTSEESLGLDLVPGIVGLPSSSIIQKENANLILENSLNQKYPSSRNVLKTRQRQEYELNLELLPKIFQNREQERFVIHQIPSTNLTNISYSAPNEYDSDVIEVYNETVPTREWIVYENSQLPPQVYAPVWNPLKNNVVNLSIYINNNATGYDSSKDLQLNINGIDLTSINDEPLYINNFEYPLLNNNTNYDKNIYIHTVLGKSNYVSNDNNNNDDDGYGLCGETTYKLTHYFDDNLDRDSVIPYVHPNISLVLGNFDDILITNNIPSYFRQFLTVTSDGKRDNSSGIVGRYFPFVFYNNIFQTKSEMLRIGTNITNIKFTLDIKLEPLSEIKKRLFFLNLLQKTFISGQTENNDFFEEIIFKLDRLKNFFFHTDQKIVIGLSIAFLFRIISECYIFLQKYNSIKNSEIPEFNLSGEVISIVCQIVSILYLWQFTFATSYYFIFLVYLPLLILNSMEVLKNLNFQVLSVEEFIVLEDYDTNDQYICSVPLIINHRFLIIKYCDHYYHYYFTNKKTVPSTSSTLTRTKIMIILLIVPLFLSEFKKNIIDTQYITNWKNGNEFAVAALVSGEFISQFIYLYGNTIVYSIPNLVLNYKLKVFMDHVEFTGNINHRCKQKILILLSIVNIFIDFLYSQFIDVDNSKQQLAGIRDLVLLAVYVFQSLTYESQNVVRKKKKSKSSKKVAFKDEE</sequence>
<keyword evidence="1" id="KW-0812">Transmembrane</keyword>
<protein>
    <recommendedName>
        <fullName evidence="4">Cleft lip and palate transmembrane protein 1</fullName>
    </recommendedName>
</protein>
<feature type="transmembrane region" description="Helical" evidence="1">
    <location>
        <begin position="656"/>
        <end position="674"/>
    </location>
</feature>
<evidence type="ECO:0000313" key="2">
    <source>
        <dbReference type="EMBL" id="SSD60684.1"/>
    </source>
</evidence>
<feature type="transmembrane region" description="Helical" evidence="1">
    <location>
        <begin position="12"/>
        <end position="30"/>
    </location>
</feature>
<evidence type="ECO:0008006" key="4">
    <source>
        <dbReference type="Google" id="ProtNLM"/>
    </source>
</evidence>
<dbReference type="Proteomes" id="UP000262825">
    <property type="component" value="Unassembled WGS sequence"/>
</dbReference>
<feature type="transmembrane region" description="Helical" evidence="1">
    <location>
        <begin position="686"/>
        <end position="703"/>
    </location>
</feature>
<keyword evidence="3" id="KW-1185">Reference proteome</keyword>
<name>A0A376B848_9ASCO</name>
<feature type="transmembrane region" description="Helical" evidence="1">
    <location>
        <begin position="615"/>
        <end position="635"/>
    </location>
</feature>
<evidence type="ECO:0000256" key="1">
    <source>
        <dbReference type="SAM" id="Phobius"/>
    </source>
</evidence>
<gene>
    <name evidence="2" type="ORF">SCODWIG_02445</name>
</gene>
<dbReference type="OrthoDB" id="3971432at2759"/>
<keyword evidence="1" id="KW-0472">Membrane</keyword>
<keyword evidence="1" id="KW-1133">Transmembrane helix</keyword>
<dbReference type="EMBL" id="UFAJ01000420">
    <property type="protein sequence ID" value="SSD60684.1"/>
    <property type="molecule type" value="Genomic_DNA"/>
</dbReference>
<feature type="transmembrane region" description="Helical" evidence="1">
    <location>
        <begin position="457"/>
        <end position="490"/>
    </location>
</feature>